<dbReference type="Gene3D" id="2.60.120.430">
    <property type="entry name" value="Galactose-binding lectin"/>
    <property type="match status" value="1"/>
</dbReference>
<reference evidence="9" key="1">
    <citation type="journal article" date="2023" name="Science">
        <title>Elucidation of the pathway for biosynthesis of saponin adjuvants from the soapbark tree.</title>
        <authorList>
            <person name="Reed J."/>
            <person name="Orme A."/>
            <person name="El-Demerdash A."/>
            <person name="Owen C."/>
            <person name="Martin L.B.B."/>
            <person name="Misra R.C."/>
            <person name="Kikuchi S."/>
            <person name="Rejzek M."/>
            <person name="Martin A.C."/>
            <person name="Harkess A."/>
            <person name="Leebens-Mack J."/>
            <person name="Louveau T."/>
            <person name="Stephenson M.J."/>
            <person name="Osbourn A."/>
        </authorList>
    </citation>
    <scope>NUCLEOTIDE SEQUENCE</scope>
    <source>
        <strain evidence="9">S10</strain>
    </source>
</reference>
<evidence type="ECO:0000256" key="2">
    <source>
        <dbReference type="ARBA" id="ARBA00022692"/>
    </source>
</evidence>
<sequence>MNTPKLTRAIHRVLPLIFAVALTIFLHPSIAVSVNIDCGSNTSHTDEFSVAWTGDQNYINSGESKVVEYSSTVPYYMSETVMSSLRVFPTLKKNCYTINVDKGEKVLIRASFVYGNYDSKRSPPTFDLLFDGNFWTKVNTSNLQGVYHEAIYVTKKNTTIICVAQTLTNQIPFMSALELHSLNYKMYSRVDSNHALYLTHRAAAGANQTIRYPQDPYDRIWENEVGFVLTEDVKGDAVSVNASKAEDDPPPAVLRNAVTTIGTAWSIILKTGLPATRVPIYITTVTALNLSSFGLSGTLPDFSSLDALETVDFQNNSLQGQIPAFLGSLPNLKLLNLEDNRFNGTIPSSISSNRKLELIVTNNCLPGRSCQPENPALPSGTSKAPRSPTPSSGISETPPFSGTN</sequence>
<feature type="chain" id="PRO_5042141592" evidence="7">
    <location>
        <begin position="32"/>
        <end position="404"/>
    </location>
</feature>
<keyword evidence="4" id="KW-1133">Transmembrane helix</keyword>
<evidence type="ECO:0000259" key="8">
    <source>
        <dbReference type="Pfam" id="PF12819"/>
    </source>
</evidence>
<dbReference type="Gene3D" id="3.80.10.10">
    <property type="entry name" value="Ribonuclease Inhibitor"/>
    <property type="match status" value="1"/>
</dbReference>
<organism evidence="9 10">
    <name type="scientific">Quillaja saponaria</name>
    <name type="common">Soap bark tree</name>
    <dbReference type="NCBI Taxonomy" id="32244"/>
    <lineage>
        <taxon>Eukaryota</taxon>
        <taxon>Viridiplantae</taxon>
        <taxon>Streptophyta</taxon>
        <taxon>Embryophyta</taxon>
        <taxon>Tracheophyta</taxon>
        <taxon>Spermatophyta</taxon>
        <taxon>Magnoliopsida</taxon>
        <taxon>eudicotyledons</taxon>
        <taxon>Gunneridae</taxon>
        <taxon>Pentapetalae</taxon>
        <taxon>rosids</taxon>
        <taxon>fabids</taxon>
        <taxon>Fabales</taxon>
        <taxon>Quillajaceae</taxon>
        <taxon>Quillaja</taxon>
    </lineage>
</organism>
<feature type="compositionally biased region" description="Polar residues" evidence="6">
    <location>
        <begin position="379"/>
        <end position="404"/>
    </location>
</feature>
<dbReference type="InterPro" id="IPR024788">
    <property type="entry name" value="Malectin-like_Carb-bd_dom"/>
</dbReference>
<keyword evidence="5" id="KW-0472">Membrane</keyword>
<evidence type="ECO:0000256" key="3">
    <source>
        <dbReference type="ARBA" id="ARBA00022729"/>
    </source>
</evidence>
<accession>A0AAD7Q5L7</accession>
<evidence type="ECO:0000256" key="1">
    <source>
        <dbReference type="ARBA" id="ARBA00004167"/>
    </source>
</evidence>
<keyword evidence="2" id="KW-0812">Transmembrane</keyword>
<dbReference type="PANTHER" id="PTHR45631:SF44">
    <property type="entry name" value="CARBOHYDRATE-BINDING PROTEIN OF THE ER PROTEIN"/>
    <property type="match status" value="1"/>
</dbReference>
<comment type="caution">
    <text evidence="9">The sequence shown here is derived from an EMBL/GenBank/DDBJ whole genome shotgun (WGS) entry which is preliminary data.</text>
</comment>
<gene>
    <name evidence="9" type="ORF">O6P43_005253</name>
</gene>
<keyword evidence="9" id="KW-0418">Kinase</keyword>
<dbReference type="EMBL" id="JARAOO010000003">
    <property type="protein sequence ID" value="KAJ7975313.1"/>
    <property type="molecule type" value="Genomic_DNA"/>
</dbReference>
<evidence type="ECO:0000256" key="7">
    <source>
        <dbReference type="SAM" id="SignalP"/>
    </source>
</evidence>
<dbReference type="AlphaFoldDB" id="A0AAD7Q5L7"/>
<dbReference type="Pfam" id="PF00560">
    <property type="entry name" value="LRR_1"/>
    <property type="match status" value="2"/>
</dbReference>
<feature type="domain" description="Malectin-like" evidence="8">
    <location>
        <begin position="36"/>
        <end position="281"/>
    </location>
</feature>
<evidence type="ECO:0000313" key="9">
    <source>
        <dbReference type="EMBL" id="KAJ7975313.1"/>
    </source>
</evidence>
<keyword evidence="9" id="KW-0675">Receptor</keyword>
<proteinExistence type="predicted"/>
<evidence type="ECO:0000256" key="5">
    <source>
        <dbReference type="ARBA" id="ARBA00023136"/>
    </source>
</evidence>
<name>A0AAD7Q5L7_QUISA</name>
<dbReference type="InterPro" id="IPR001611">
    <property type="entry name" value="Leu-rich_rpt"/>
</dbReference>
<dbReference type="Proteomes" id="UP001163823">
    <property type="component" value="Chromosome 3"/>
</dbReference>
<keyword evidence="9" id="KW-0808">Transferase</keyword>
<keyword evidence="10" id="KW-1185">Reference proteome</keyword>
<dbReference type="PANTHER" id="PTHR45631">
    <property type="entry name" value="OS07G0107800 PROTEIN-RELATED"/>
    <property type="match status" value="1"/>
</dbReference>
<evidence type="ECO:0000256" key="4">
    <source>
        <dbReference type="ARBA" id="ARBA00022989"/>
    </source>
</evidence>
<dbReference type="GO" id="GO:0016301">
    <property type="term" value="F:kinase activity"/>
    <property type="evidence" value="ECO:0007669"/>
    <property type="project" value="UniProtKB-KW"/>
</dbReference>
<feature type="signal peptide" evidence="7">
    <location>
        <begin position="1"/>
        <end position="31"/>
    </location>
</feature>
<protein>
    <submittedName>
        <fullName evidence="9">Leucine-rich repeat receptor-like protein kinase</fullName>
    </submittedName>
</protein>
<dbReference type="KEGG" id="qsa:O6P43_005253"/>
<evidence type="ECO:0000313" key="10">
    <source>
        <dbReference type="Proteomes" id="UP001163823"/>
    </source>
</evidence>
<keyword evidence="3 7" id="KW-0732">Signal</keyword>
<dbReference type="GO" id="GO:0016020">
    <property type="term" value="C:membrane"/>
    <property type="evidence" value="ECO:0007669"/>
    <property type="project" value="UniProtKB-SubCell"/>
</dbReference>
<evidence type="ECO:0000256" key="6">
    <source>
        <dbReference type="SAM" id="MobiDB-lite"/>
    </source>
</evidence>
<comment type="subcellular location">
    <subcellularLocation>
        <location evidence="1">Membrane</location>
        <topology evidence="1">Single-pass membrane protein</topology>
    </subcellularLocation>
</comment>
<dbReference type="InterPro" id="IPR032675">
    <property type="entry name" value="LRR_dom_sf"/>
</dbReference>
<dbReference type="Pfam" id="PF12819">
    <property type="entry name" value="Malectin_like"/>
    <property type="match status" value="1"/>
</dbReference>
<feature type="region of interest" description="Disordered" evidence="6">
    <location>
        <begin position="369"/>
        <end position="404"/>
    </location>
</feature>
<dbReference type="SUPFAM" id="SSF52058">
    <property type="entry name" value="L domain-like"/>
    <property type="match status" value="1"/>
</dbReference>